<dbReference type="EMBL" id="PYAS01000001">
    <property type="protein sequence ID" value="PSL33882.1"/>
    <property type="molecule type" value="Genomic_DNA"/>
</dbReference>
<dbReference type="CDD" id="cd00093">
    <property type="entry name" value="HTH_XRE"/>
    <property type="match status" value="1"/>
</dbReference>
<dbReference type="PANTHER" id="PTHR46558">
    <property type="entry name" value="TRACRIPTIONAL REGULATORY PROTEIN-RELATED-RELATED"/>
    <property type="match status" value="1"/>
</dbReference>
<dbReference type="InterPro" id="IPR001387">
    <property type="entry name" value="Cro/C1-type_HTH"/>
</dbReference>
<dbReference type="Pfam" id="PF01381">
    <property type="entry name" value="HTH_3"/>
    <property type="match status" value="1"/>
</dbReference>
<evidence type="ECO:0000256" key="1">
    <source>
        <dbReference type="ARBA" id="ARBA00023125"/>
    </source>
</evidence>
<dbReference type="RefSeq" id="WP_170118686.1">
    <property type="nucleotide sequence ID" value="NZ_PYAS01000001.1"/>
</dbReference>
<evidence type="ECO:0000259" key="2">
    <source>
        <dbReference type="PROSITE" id="PS50943"/>
    </source>
</evidence>
<dbReference type="PROSITE" id="PS50943">
    <property type="entry name" value="HTH_CROC1"/>
    <property type="match status" value="1"/>
</dbReference>
<gene>
    <name evidence="3" type="ORF">CLV60_101251</name>
</gene>
<evidence type="ECO:0000313" key="4">
    <source>
        <dbReference type="Proteomes" id="UP000241964"/>
    </source>
</evidence>
<name>A0A2P8GIT2_9BACT</name>
<keyword evidence="1" id="KW-0238">DNA-binding</keyword>
<dbReference type="GO" id="GO:0003677">
    <property type="term" value="F:DNA binding"/>
    <property type="evidence" value="ECO:0007669"/>
    <property type="project" value="UniProtKB-KW"/>
</dbReference>
<dbReference type="SMART" id="SM00530">
    <property type="entry name" value="HTH_XRE"/>
    <property type="match status" value="1"/>
</dbReference>
<reference evidence="3 4" key="1">
    <citation type="submission" date="2018-03" db="EMBL/GenBank/DDBJ databases">
        <title>Genomic Encyclopedia of Archaeal and Bacterial Type Strains, Phase II (KMG-II): from individual species to whole genera.</title>
        <authorList>
            <person name="Goeker M."/>
        </authorList>
    </citation>
    <scope>NUCLEOTIDE SEQUENCE [LARGE SCALE GENOMIC DNA]</scope>
    <source>
        <strain evidence="3 4">DSM 29057</strain>
    </source>
</reference>
<comment type="caution">
    <text evidence="3">The sequence shown here is derived from an EMBL/GenBank/DDBJ whole genome shotgun (WGS) entry which is preliminary data.</text>
</comment>
<dbReference type="AlphaFoldDB" id="A0A2P8GIT2"/>
<proteinExistence type="predicted"/>
<dbReference type="InterPro" id="IPR010982">
    <property type="entry name" value="Lambda_DNA-bd_dom_sf"/>
</dbReference>
<accession>A0A2P8GIT2</accession>
<dbReference type="Gene3D" id="1.10.260.40">
    <property type="entry name" value="lambda repressor-like DNA-binding domains"/>
    <property type="match status" value="1"/>
</dbReference>
<dbReference type="PANTHER" id="PTHR46558:SF11">
    <property type="entry name" value="HTH-TYPE TRANSCRIPTIONAL REGULATOR XRE"/>
    <property type="match status" value="1"/>
</dbReference>
<protein>
    <submittedName>
        <fullName evidence="3">Putative transcriptional regulator</fullName>
    </submittedName>
</protein>
<dbReference type="SUPFAM" id="SSF47413">
    <property type="entry name" value="lambda repressor-like DNA-binding domains"/>
    <property type="match status" value="1"/>
</dbReference>
<keyword evidence="4" id="KW-1185">Reference proteome</keyword>
<organism evidence="3 4">
    <name type="scientific">Dyadobacter jiangsuensis</name>
    <dbReference type="NCBI Taxonomy" id="1591085"/>
    <lineage>
        <taxon>Bacteria</taxon>
        <taxon>Pseudomonadati</taxon>
        <taxon>Bacteroidota</taxon>
        <taxon>Cytophagia</taxon>
        <taxon>Cytophagales</taxon>
        <taxon>Spirosomataceae</taxon>
        <taxon>Dyadobacter</taxon>
    </lineage>
</organism>
<sequence>MKLENTLRIERAVRRMTQAELAERVDVSRQAINAIETGKFIPSAVLAIKLARVFGKPVEDIFILTEDAIPAEVKE</sequence>
<feature type="domain" description="HTH cro/C1-type" evidence="2">
    <location>
        <begin position="7"/>
        <end position="61"/>
    </location>
</feature>
<dbReference type="Proteomes" id="UP000241964">
    <property type="component" value="Unassembled WGS sequence"/>
</dbReference>
<evidence type="ECO:0000313" key="3">
    <source>
        <dbReference type="EMBL" id="PSL33882.1"/>
    </source>
</evidence>